<comment type="caution">
    <text evidence="1">The sequence shown here is derived from an EMBL/GenBank/DDBJ whole genome shotgun (WGS) entry which is preliminary data.</text>
</comment>
<dbReference type="AlphaFoldDB" id="A0A316HH57"/>
<dbReference type="Proteomes" id="UP000245678">
    <property type="component" value="Unassembled WGS sequence"/>
</dbReference>
<reference evidence="1 2" key="1">
    <citation type="submission" date="2018-05" db="EMBL/GenBank/DDBJ databases">
        <title>Genomic Encyclopedia of Archaeal and Bacterial Type Strains, Phase II (KMG-II): from individual species to whole genera.</title>
        <authorList>
            <person name="Goeker M."/>
        </authorList>
    </citation>
    <scope>NUCLEOTIDE SEQUENCE [LARGE SCALE GENOMIC DNA]</scope>
    <source>
        <strain evidence="1 2">DSM 19975</strain>
    </source>
</reference>
<dbReference type="RefSeq" id="WP_170122606.1">
    <property type="nucleotide sequence ID" value="NZ_QGHA01000001.1"/>
</dbReference>
<gene>
    <name evidence="1" type="ORF">LX99_00419</name>
</gene>
<accession>A0A316HH57</accession>
<sequence length="47" mass="5513">MELKKIVISPDNKKAIAFFDELDRKKAEMFKKIDEMAAKKFPALKKK</sequence>
<protein>
    <submittedName>
        <fullName evidence="1">Uncharacterized protein</fullName>
    </submittedName>
</protein>
<name>A0A316HH57_9SPHI</name>
<keyword evidence="2" id="KW-1185">Reference proteome</keyword>
<dbReference type="EMBL" id="QGHA01000001">
    <property type="protein sequence ID" value="PWK79958.1"/>
    <property type="molecule type" value="Genomic_DNA"/>
</dbReference>
<evidence type="ECO:0000313" key="1">
    <source>
        <dbReference type="EMBL" id="PWK79958.1"/>
    </source>
</evidence>
<evidence type="ECO:0000313" key="2">
    <source>
        <dbReference type="Proteomes" id="UP000245678"/>
    </source>
</evidence>
<organism evidence="1 2">
    <name type="scientific">Mucilaginibacter oryzae</name>
    <dbReference type="NCBI Taxonomy" id="468058"/>
    <lineage>
        <taxon>Bacteria</taxon>
        <taxon>Pseudomonadati</taxon>
        <taxon>Bacteroidota</taxon>
        <taxon>Sphingobacteriia</taxon>
        <taxon>Sphingobacteriales</taxon>
        <taxon>Sphingobacteriaceae</taxon>
        <taxon>Mucilaginibacter</taxon>
    </lineage>
</organism>
<proteinExistence type="predicted"/>